<name>A0ABT5UIG5_9GAMM</name>
<gene>
    <name evidence="2" type="ORF">ORQ98_29025</name>
</gene>
<reference evidence="2 3" key="1">
    <citation type="submission" date="2022-11" db="EMBL/GenBank/DDBJ databases">
        <title>Spartinivicinus poritis sp. nov., isolated from scleractinian coral Porites lutea.</title>
        <authorList>
            <person name="Zhang G."/>
            <person name="Cai L."/>
            <person name="Wei Q."/>
        </authorList>
    </citation>
    <scope>NUCLEOTIDE SEQUENCE [LARGE SCALE GENOMIC DNA]</scope>
    <source>
        <strain evidence="2 3">A2-2</strain>
    </source>
</reference>
<dbReference type="RefSeq" id="WP_274692303.1">
    <property type="nucleotide sequence ID" value="NZ_JAPMOU010000117.1"/>
</dbReference>
<accession>A0ABT5UIG5</accession>
<evidence type="ECO:0000313" key="3">
    <source>
        <dbReference type="Proteomes" id="UP001528823"/>
    </source>
</evidence>
<dbReference type="Gene3D" id="1.10.287.3180">
    <property type="match status" value="1"/>
</dbReference>
<dbReference type="EMBL" id="JAPMOU010000117">
    <property type="protein sequence ID" value="MDE1466005.1"/>
    <property type="molecule type" value="Genomic_DNA"/>
</dbReference>
<dbReference type="Gene3D" id="1.10.10.2040">
    <property type="match status" value="1"/>
</dbReference>
<evidence type="ECO:0000313" key="2">
    <source>
        <dbReference type="EMBL" id="MDE1466005.1"/>
    </source>
</evidence>
<protein>
    <submittedName>
        <fullName evidence="2">Protelomerase family protein</fullName>
    </submittedName>
</protein>
<feature type="domain" description="Telomere resolvase ResT/TelK catalytic" evidence="1">
    <location>
        <begin position="208"/>
        <end position="364"/>
    </location>
</feature>
<dbReference type="Pfam" id="PF16684">
    <property type="entry name" value="ResT-TelK_cat"/>
    <property type="match status" value="1"/>
</dbReference>
<sequence length="469" mass="54188">MVPIHKAEKKDRKEIIEWLLESIEEIDQDESLTRSVKTKKLTRLASTVMHQLRGGIAGQGLKEKNAIAESTFIRYLTEARRAVILKNWKHHSLKSNIDRLIAKYPEYKTALNKLKRFKVSNGVNHLQALTKEIEKENPEAYAAFLELQVGHEILRHLHCNEELARRDSQYKETVKERHNNPIQVNYYYIKWLIEDLLTKKTHKVEGVESYAYRRLALGIALATGRRAIEVLAPWQGHFTPYGEYTLNFSGAAKKKEKAVNKAIIYTIVPAKMVLTAIWHLRRVPEVALLKEFEKDSDRNTKVNVRMAKSLNELAKTVFNSPEAVFKDSRNIYGKMVLHEHYESWFKENGGTQDAFLQAMFMHEHIETQLIYKALILDFDSDEGLRYTEAGVQQLADKRIELLSQFDGHAELQRKNINALHSAVKAKIEEKPDFKLNPSSLNKQLGFNKQMAKRYLGIIGDEVNEVVDEL</sequence>
<keyword evidence="3" id="KW-1185">Reference proteome</keyword>
<dbReference type="Gene3D" id="1.10.443.30">
    <property type="entry name" value="Telomere resolvase"/>
    <property type="match status" value="1"/>
</dbReference>
<proteinExistence type="predicted"/>
<dbReference type="Proteomes" id="UP001528823">
    <property type="component" value="Unassembled WGS sequence"/>
</dbReference>
<dbReference type="InterPro" id="IPR032047">
    <property type="entry name" value="ResT/TelK_cat"/>
</dbReference>
<comment type="caution">
    <text evidence="2">The sequence shown here is derived from an EMBL/GenBank/DDBJ whole genome shotgun (WGS) entry which is preliminary data.</text>
</comment>
<evidence type="ECO:0000259" key="1">
    <source>
        <dbReference type="Pfam" id="PF16684"/>
    </source>
</evidence>
<organism evidence="2 3">
    <name type="scientific">Spartinivicinus poritis</name>
    <dbReference type="NCBI Taxonomy" id="2994640"/>
    <lineage>
        <taxon>Bacteria</taxon>
        <taxon>Pseudomonadati</taxon>
        <taxon>Pseudomonadota</taxon>
        <taxon>Gammaproteobacteria</taxon>
        <taxon>Oceanospirillales</taxon>
        <taxon>Zooshikellaceae</taxon>
        <taxon>Spartinivicinus</taxon>
    </lineage>
</organism>
<dbReference type="InterPro" id="IPR038280">
    <property type="entry name" value="ResT/TelK_cat_sf"/>
</dbReference>